<dbReference type="PROSITE" id="PS51332">
    <property type="entry name" value="B12_BINDING"/>
    <property type="match status" value="1"/>
</dbReference>
<dbReference type="Pfam" id="PF02310">
    <property type="entry name" value="B12-binding"/>
    <property type="match status" value="1"/>
</dbReference>
<keyword evidence="3" id="KW-0808">Transferase</keyword>
<dbReference type="InterPro" id="IPR007197">
    <property type="entry name" value="rSAM"/>
</dbReference>
<evidence type="ECO:0000256" key="5">
    <source>
        <dbReference type="ARBA" id="ARBA00022723"/>
    </source>
</evidence>
<reference evidence="10 11" key="1">
    <citation type="submission" date="2014-10" db="EMBL/GenBank/DDBJ databases">
        <title>Draft genome of anammox bacterium scalindua brodae, obtained using differential coverage binning of sequence data from two enrichment reactors.</title>
        <authorList>
            <person name="Speth D.R."/>
            <person name="Russ L."/>
            <person name="Kartal B."/>
            <person name="Op den Camp H.J."/>
            <person name="Dutilh B.E."/>
            <person name="Jetten M.S."/>
        </authorList>
    </citation>
    <scope>NUCLEOTIDE SEQUENCE [LARGE SCALE GENOMIC DNA]</scope>
    <source>
        <strain evidence="10">RU1</strain>
    </source>
</reference>
<dbReference type="Gene3D" id="3.80.30.20">
    <property type="entry name" value="tm_1862 like domain"/>
    <property type="match status" value="1"/>
</dbReference>
<comment type="cofactor">
    <cofactor evidence="1">
        <name>[4Fe-4S] cluster</name>
        <dbReference type="ChEBI" id="CHEBI:49883"/>
    </cofactor>
</comment>
<dbReference type="GO" id="GO:0046872">
    <property type="term" value="F:metal ion binding"/>
    <property type="evidence" value="ECO:0007669"/>
    <property type="project" value="UniProtKB-KW"/>
</dbReference>
<dbReference type="SMART" id="SM00729">
    <property type="entry name" value="Elp3"/>
    <property type="match status" value="1"/>
</dbReference>
<dbReference type="PANTHER" id="PTHR43409:SF7">
    <property type="entry name" value="BLL1977 PROTEIN"/>
    <property type="match status" value="1"/>
</dbReference>
<keyword evidence="8" id="KW-1133">Transmembrane helix</keyword>
<sequence length="487" mass="56553">MKILFLLSNFYFVERLGFLYAVSPVKRAGHDVKVLLPQSLTYDHLSDEIRKLDPDIIAYSNTTGEHNYFVKLNKRLKESHNFFSLFGGPHPTFFPDLIHEEGVDGICIGEAEDAMLDLVTKIEKKEDISCVKNFWIKRDGAVHKNPSRELIMDLNKIQFPDRDILYEADNGVRDFHTKCFIASRGCPYKCSYCYNHKLNDIYPEKGTTLRLSSPRNLIDEILDVKSKYPMKFVMFEDDTFILKPGKWLHEFAKLYADEVKLPYFCNVRANLINKETMEILKESGCYSVGMALECGDEKINKNILKKSITNKMFIQAVQLIRKYRIKVRTLNLVALPVKNPLDVDFCTLDTNLKSGTNLAIGSLLYPYPNLEITKYSMDNGYLDSDNSFKNFKTSNNDAAIFNYGDPLVNVKLQRFHKLFSLTVAFPFLRYFTGYLIRLPLSSLYNILNIIWYAYFNYMILVPKKISIKHIPSMTPDFFRYILSLKKY</sequence>
<comment type="caution">
    <text evidence="10">The sequence shown here is derived from an EMBL/GenBank/DDBJ whole genome shotgun (WGS) entry which is preliminary data.</text>
</comment>
<dbReference type="Pfam" id="PF04055">
    <property type="entry name" value="Radical_SAM"/>
    <property type="match status" value="1"/>
</dbReference>
<dbReference type="CDD" id="cd01335">
    <property type="entry name" value="Radical_SAM"/>
    <property type="match status" value="1"/>
</dbReference>
<gene>
    <name evidence="10" type="ORF">SCABRO_02702</name>
</gene>
<keyword evidence="8" id="KW-0812">Transmembrane</keyword>
<feature type="transmembrane region" description="Helical" evidence="8">
    <location>
        <begin position="442"/>
        <end position="460"/>
    </location>
</feature>
<dbReference type="Proteomes" id="UP000030652">
    <property type="component" value="Unassembled WGS sequence"/>
</dbReference>
<dbReference type="InterPro" id="IPR023404">
    <property type="entry name" value="rSAM_horseshoe"/>
</dbReference>
<evidence type="ECO:0000256" key="3">
    <source>
        <dbReference type="ARBA" id="ARBA00022679"/>
    </source>
</evidence>
<evidence type="ECO:0000256" key="4">
    <source>
        <dbReference type="ARBA" id="ARBA00022691"/>
    </source>
</evidence>
<dbReference type="SFLD" id="SFLDG01123">
    <property type="entry name" value="methyltransferase_(Class_B)"/>
    <property type="match status" value="1"/>
</dbReference>
<dbReference type="SUPFAM" id="SSF52242">
    <property type="entry name" value="Cobalamin (vitamin B12)-binding domain"/>
    <property type="match status" value="1"/>
</dbReference>
<keyword evidence="8" id="KW-0472">Membrane</keyword>
<keyword evidence="5" id="KW-0479">Metal-binding</keyword>
<dbReference type="CDD" id="cd02068">
    <property type="entry name" value="radical_SAM_B12_BD"/>
    <property type="match status" value="1"/>
</dbReference>
<dbReference type="SFLD" id="SFLDG01082">
    <property type="entry name" value="B12-binding_domain_containing"/>
    <property type="match status" value="1"/>
</dbReference>
<dbReference type="GO" id="GO:0051539">
    <property type="term" value="F:4 iron, 4 sulfur cluster binding"/>
    <property type="evidence" value="ECO:0007669"/>
    <property type="project" value="UniProtKB-KW"/>
</dbReference>
<dbReference type="AlphaFoldDB" id="A0A0B0EEC4"/>
<dbReference type="PANTHER" id="PTHR43409">
    <property type="entry name" value="ANAEROBIC MAGNESIUM-PROTOPORPHYRIN IX MONOMETHYL ESTER CYCLASE-RELATED"/>
    <property type="match status" value="1"/>
</dbReference>
<evidence type="ECO:0000256" key="2">
    <source>
        <dbReference type="ARBA" id="ARBA00022603"/>
    </source>
</evidence>
<dbReference type="InterPro" id="IPR058240">
    <property type="entry name" value="rSAM_sf"/>
</dbReference>
<dbReference type="InterPro" id="IPR006638">
    <property type="entry name" value="Elp3/MiaA/NifB-like_rSAM"/>
</dbReference>
<evidence type="ECO:0000256" key="8">
    <source>
        <dbReference type="SAM" id="Phobius"/>
    </source>
</evidence>
<keyword evidence="4" id="KW-0949">S-adenosyl-L-methionine</keyword>
<dbReference type="SFLD" id="SFLDS00029">
    <property type="entry name" value="Radical_SAM"/>
    <property type="match status" value="1"/>
</dbReference>
<dbReference type="EMBL" id="JRYO01000193">
    <property type="protein sequence ID" value="KHE91492.1"/>
    <property type="molecule type" value="Genomic_DNA"/>
</dbReference>
<evidence type="ECO:0000256" key="6">
    <source>
        <dbReference type="ARBA" id="ARBA00023004"/>
    </source>
</evidence>
<evidence type="ECO:0000313" key="11">
    <source>
        <dbReference type="Proteomes" id="UP000030652"/>
    </source>
</evidence>
<dbReference type="InterPro" id="IPR036724">
    <property type="entry name" value="Cobalamin-bd_sf"/>
</dbReference>
<dbReference type="GO" id="GO:0031419">
    <property type="term" value="F:cobalamin binding"/>
    <property type="evidence" value="ECO:0007669"/>
    <property type="project" value="InterPro"/>
</dbReference>
<feature type="domain" description="B12-binding" evidence="9">
    <location>
        <begin position="1"/>
        <end position="129"/>
    </location>
</feature>
<dbReference type="InterPro" id="IPR006158">
    <property type="entry name" value="Cobalamin-bd"/>
</dbReference>
<dbReference type="InterPro" id="IPR034466">
    <property type="entry name" value="Methyltransferase_Class_B"/>
</dbReference>
<dbReference type="GO" id="GO:0003824">
    <property type="term" value="F:catalytic activity"/>
    <property type="evidence" value="ECO:0007669"/>
    <property type="project" value="InterPro"/>
</dbReference>
<dbReference type="InterPro" id="IPR051198">
    <property type="entry name" value="BchE-like"/>
</dbReference>
<dbReference type="Gene3D" id="3.40.50.280">
    <property type="entry name" value="Cobalamin-binding domain"/>
    <property type="match status" value="1"/>
</dbReference>
<evidence type="ECO:0000256" key="1">
    <source>
        <dbReference type="ARBA" id="ARBA00001966"/>
    </source>
</evidence>
<evidence type="ECO:0000313" key="10">
    <source>
        <dbReference type="EMBL" id="KHE91492.1"/>
    </source>
</evidence>
<keyword evidence="7" id="KW-0411">Iron-sulfur</keyword>
<dbReference type="eggNOG" id="COG1032">
    <property type="taxonomic scope" value="Bacteria"/>
</dbReference>
<evidence type="ECO:0000256" key="7">
    <source>
        <dbReference type="ARBA" id="ARBA00023014"/>
    </source>
</evidence>
<accession>A0A0B0EEC4</accession>
<keyword evidence="2" id="KW-0489">Methyltransferase</keyword>
<organism evidence="10 11">
    <name type="scientific">Candidatus Scalindua brodae</name>
    <dbReference type="NCBI Taxonomy" id="237368"/>
    <lineage>
        <taxon>Bacteria</taxon>
        <taxon>Pseudomonadati</taxon>
        <taxon>Planctomycetota</taxon>
        <taxon>Candidatus Brocadiia</taxon>
        <taxon>Candidatus Brocadiales</taxon>
        <taxon>Candidatus Scalinduaceae</taxon>
        <taxon>Candidatus Scalindua</taxon>
    </lineage>
</organism>
<proteinExistence type="predicted"/>
<keyword evidence="6" id="KW-0408">Iron</keyword>
<dbReference type="SUPFAM" id="SSF102114">
    <property type="entry name" value="Radical SAM enzymes"/>
    <property type="match status" value="1"/>
</dbReference>
<protein>
    <recommendedName>
        <fullName evidence="9">B12-binding domain-containing protein</fullName>
    </recommendedName>
</protein>
<name>A0A0B0EEC4_9BACT</name>
<evidence type="ECO:0000259" key="9">
    <source>
        <dbReference type="PROSITE" id="PS51332"/>
    </source>
</evidence>